<keyword evidence="3" id="KW-1185">Reference proteome</keyword>
<dbReference type="EMBL" id="PCDP01000035">
    <property type="protein sequence ID" value="PZM13987.1"/>
    <property type="molecule type" value="Genomic_DNA"/>
</dbReference>
<proteinExistence type="predicted"/>
<dbReference type="Proteomes" id="UP000248925">
    <property type="component" value="Unassembled WGS sequence"/>
</dbReference>
<keyword evidence="1" id="KW-0812">Transmembrane</keyword>
<dbReference type="AlphaFoldDB" id="A0A2W4CM95"/>
<feature type="transmembrane region" description="Helical" evidence="1">
    <location>
        <begin position="57"/>
        <end position="81"/>
    </location>
</feature>
<organism evidence="2 3">
    <name type="scientific">Rhizobium tubonense</name>
    <dbReference type="NCBI Taxonomy" id="484088"/>
    <lineage>
        <taxon>Bacteria</taxon>
        <taxon>Pseudomonadati</taxon>
        <taxon>Pseudomonadota</taxon>
        <taxon>Alphaproteobacteria</taxon>
        <taxon>Hyphomicrobiales</taxon>
        <taxon>Rhizobiaceae</taxon>
        <taxon>Rhizobium/Agrobacterium group</taxon>
        <taxon>Rhizobium</taxon>
    </lineage>
</organism>
<name>A0A2W4CM95_9HYPH</name>
<keyword evidence="1" id="KW-0472">Membrane</keyword>
<gene>
    <name evidence="2" type="ORF">CPY51_14155</name>
</gene>
<feature type="transmembrane region" description="Helical" evidence="1">
    <location>
        <begin position="26"/>
        <end position="51"/>
    </location>
</feature>
<comment type="caution">
    <text evidence="2">The sequence shown here is derived from an EMBL/GenBank/DDBJ whole genome shotgun (WGS) entry which is preliminary data.</text>
</comment>
<dbReference type="RefSeq" id="WP_111160839.1">
    <property type="nucleotide sequence ID" value="NZ_PCDP01000035.1"/>
</dbReference>
<evidence type="ECO:0008006" key="4">
    <source>
        <dbReference type="Google" id="ProtNLM"/>
    </source>
</evidence>
<feature type="transmembrane region" description="Helical" evidence="1">
    <location>
        <begin position="101"/>
        <end position="123"/>
    </location>
</feature>
<sequence>MLFPIISFLMSGSVNRTVARTKRNGIFVAVAAVLVLTAYVFALVAAAVWLGTIYGPVGAALLIAAGALLLGIILLVIMAILNAQERRRARENRAAMESVAAVALGLIRSQPLLAAAVAGAFVLSNLTGSRKEHD</sequence>
<reference evidence="2 3" key="1">
    <citation type="journal article" date="2018" name="Sci. Rep.">
        <title>Rhizobium tumorigenes sp. nov., a novel plant tumorigenic bacterium isolated from cane gall tumors on thornless blackberry.</title>
        <authorList>
            <person name="Kuzmanovi N."/>
            <person name="Smalla K."/>
            <person name="Gronow S."/>
            <person name="PuBawska J."/>
        </authorList>
    </citation>
    <scope>NUCLEOTIDE SEQUENCE [LARGE SCALE GENOMIC DNA]</scope>
    <source>
        <strain evidence="2 3">CCBAU 85046</strain>
    </source>
</reference>
<keyword evidence="1" id="KW-1133">Transmembrane helix</keyword>
<evidence type="ECO:0000256" key="1">
    <source>
        <dbReference type="SAM" id="Phobius"/>
    </source>
</evidence>
<evidence type="ECO:0000313" key="2">
    <source>
        <dbReference type="EMBL" id="PZM13987.1"/>
    </source>
</evidence>
<evidence type="ECO:0000313" key="3">
    <source>
        <dbReference type="Proteomes" id="UP000248925"/>
    </source>
</evidence>
<accession>A0A2W4CM95</accession>
<protein>
    <recommendedName>
        <fullName evidence="4">Phage holin family protein</fullName>
    </recommendedName>
</protein>